<dbReference type="EMBL" id="JBGBPQ010000011">
    <property type="protein sequence ID" value="KAL1516037.1"/>
    <property type="molecule type" value="Genomic_DNA"/>
</dbReference>
<feature type="region of interest" description="Disordered" evidence="1">
    <location>
        <begin position="68"/>
        <end position="95"/>
    </location>
</feature>
<sequence length="161" mass="17992">MALFYPFPREASLPMMIPPSRAARPPSRAAASQARPHTLDSPAQAAPDQRDGDEAAVALSDEMIGRFARMERRRQPRGARQHAAGARARVPPASRLIAEREAAACRASEEERRKHALRRERLYGPHLRDVREHEARLNAAFDAISHADQPAVWPSVALRRE</sequence>
<reference evidence="2 3" key="1">
    <citation type="journal article" date="2024" name="Science">
        <title>Giant polyketide synthase enzymes in the biosynthesis of giant marine polyether toxins.</title>
        <authorList>
            <person name="Fallon T.R."/>
            <person name="Shende V.V."/>
            <person name="Wierzbicki I.H."/>
            <person name="Pendleton A.L."/>
            <person name="Watervoot N.F."/>
            <person name="Auber R.P."/>
            <person name="Gonzalez D.J."/>
            <person name="Wisecaver J.H."/>
            <person name="Moore B.S."/>
        </authorList>
    </citation>
    <scope>NUCLEOTIDE SEQUENCE [LARGE SCALE GENOMIC DNA]</scope>
    <source>
        <strain evidence="2 3">12B1</strain>
    </source>
</reference>
<organism evidence="2 3">
    <name type="scientific">Prymnesium parvum</name>
    <name type="common">Toxic golden alga</name>
    <dbReference type="NCBI Taxonomy" id="97485"/>
    <lineage>
        <taxon>Eukaryota</taxon>
        <taxon>Haptista</taxon>
        <taxon>Haptophyta</taxon>
        <taxon>Prymnesiophyceae</taxon>
        <taxon>Prymnesiales</taxon>
        <taxon>Prymnesiaceae</taxon>
        <taxon>Prymnesium</taxon>
    </lineage>
</organism>
<evidence type="ECO:0000313" key="2">
    <source>
        <dbReference type="EMBL" id="KAL1516037.1"/>
    </source>
</evidence>
<evidence type="ECO:0000313" key="3">
    <source>
        <dbReference type="Proteomes" id="UP001515480"/>
    </source>
</evidence>
<feature type="compositionally biased region" description="Low complexity" evidence="1">
    <location>
        <begin position="18"/>
        <end position="36"/>
    </location>
</feature>
<gene>
    <name evidence="2" type="ORF">AB1Y20_002650</name>
</gene>
<name>A0AB34J959_PRYPA</name>
<dbReference type="Proteomes" id="UP001515480">
    <property type="component" value="Unassembled WGS sequence"/>
</dbReference>
<accession>A0AB34J959</accession>
<evidence type="ECO:0000256" key="1">
    <source>
        <dbReference type="SAM" id="MobiDB-lite"/>
    </source>
</evidence>
<protein>
    <submittedName>
        <fullName evidence="2">Uncharacterized protein</fullName>
    </submittedName>
</protein>
<keyword evidence="3" id="KW-1185">Reference proteome</keyword>
<feature type="compositionally biased region" description="Basic residues" evidence="1">
    <location>
        <begin position="71"/>
        <end position="80"/>
    </location>
</feature>
<dbReference type="AlphaFoldDB" id="A0AB34J959"/>
<proteinExistence type="predicted"/>
<feature type="region of interest" description="Disordered" evidence="1">
    <location>
        <begin position="12"/>
        <end position="56"/>
    </location>
</feature>
<comment type="caution">
    <text evidence="2">The sequence shown here is derived from an EMBL/GenBank/DDBJ whole genome shotgun (WGS) entry which is preliminary data.</text>
</comment>